<feature type="transmembrane region" description="Helical" evidence="6">
    <location>
        <begin position="302"/>
        <end position="326"/>
    </location>
</feature>
<name>U7UN48_9FIRM</name>
<dbReference type="Proteomes" id="UP000017090">
    <property type="component" value="Unassembled WGS sequence"/>
</dbReference>
<accession>U7UN48</accession>
<dbReference type="STRING" id="1111454.HMPREF1250_0215"/>
<feature type="transmembrane region" description="Helical" evidence="6">
    <location>
        <begin position="46"/>
        <end position="64"/>
    </location>
</feature>
<reference evidence="8 9" key="1">
    <citation type="submission" date="2013-09" db="EMBL/GenBank/DDBJ databases">
        <authorList>
            <person name="Durkin A.S."/>
            <person name="Haft D.R."/>
            <person name="McCorrison J."/>
            <person name="Torralba M."/>
            <person name="Gillis M."/>
            <person name="Haft D.H."/>
            <person name="Methe B."/>
            <person name="Sutton G."/>
            <person name="Nelson K.E."/>
        </authorList>
    </citation>
    <scope>NUCLEOTIDE SEQUENCE [LARGE SCALE GENOMIC DNA]</scope>
    <source>
        <strain evidence="8 9">BV3C16-1</strain>
    </source>
</reference>
<evidence type="ECO:0000259" key="7">
    <source>
        <dbReference type="PROSITE" id="PS50850"/>
    </source>
</evidence>
<evidence type="ECO:0000256" key="3">
    <source>
        <dbReference type="ARBA" id="ARBA00022692"/>
    </source>
</evidence>
<dbReference type="Pfam" id="PF07690">
    <property type="entry name" value="MFS_1"/>
    <property type="match status" value="1"/>
</dbReference>
<dbReference type="InterPro" id="IPR020846">
    <property type="entry name" value="MFS_dom"/>
</dbReference>
<dbReference type="PANTHER" id="PTHR23531:SF1">
    <property type="entry name" value="QUINOLENE RESISTANCE PROTEIN NORA"/>
    <property type="match status" value="1"/>
</dbReference>
<proteinExistence type="predicted"/>
<evidence type="ECO:0000256" key="6">
    <source>
        <dbReference type="SAM" id="Phobius"/>
    </source>
</evidence>
<dbReference type="InterPro" id="IPR052714">
    <property type="entry name" value="MFS_Exporter"/>
</dbReference>
<evidence type="ECO:0000313" key="8">
    <source>
        <dbReference type="EMBL" id="ERT60735.1"/>
    </source>
</evidence>
<feature type="domain" description="Major facilitator superfamily (MFS) profile" evidence="7">
    <location>
        <begin position="10"/>
        <end position="390"/>
    </location>
</feature>
<organism evidence="8 9">
    <name type="scientific">Megasphaera vaginalis</name>
    <name type="common">ex Srinivasan et al. 2021</name>
    <dbReference type="NCBI Taxonomy" id="1111454"/>
    <lineage>
        <taxon>Bacteria</taxon>
        <taxon>Bacillati</taxon>
        <taxon>Bacillota</taxon>
        <taxon>Negativicutes</taxon>
        <taxon>Veillonellales</taxon>
        <taxon>Veillonellaceae</taxon>
        <taxon>Megasphaera</taxon>
    </lineage>
</organism>
<dbReference type="InterPro" id="IPR011701">
    <property type="entry name" value="MFS"/>
</dbReference>
<dbReference type="RefSeq" id="WP_023053279.1">
    <property type="nucleotide sequence ID" value="NZ_AWXA01000016.1"/>
</dbReference>
<keyword evidence="2" id="KW-0813">Transport</keyword>
<feature type="transmembrane region" description="Helical" evidence="6">
    <location>
        <begin position="278"/>
        <end position="296"/>
    </location>
</feature>
<dbReference type="PROSITE" id="PS50850">
    <property type="entry name" value="MFS"/>
    <property type="match status" value="1"/>
</dbReference>
<comment type="subcellular location">
    <subcellularLocation>
        <location evidence="1">Cell membrane</location>
        <topology evidence="1">Multi-pass membrane protein</topology>
    </subcellularLocation>
</comment>
<dbReference type="eggNOG" id="COG2814">
    <property type="taxonomic scope" value="Bacteria"/>
</dbReference>
<feature type="transmembrane region" description="Helical" evidence="6">
    <location>
        <begin position="244"/>
        <end position="266"/>
    </location>
</feature>
<evidence type="ECO:0000313" key="9">
    <source>
        <dbReference type="Proteomes" id="UP000017090"/>
    </source>
</evidence>
<dbReference type="EMBL" id="AWXA01000016">
    <property type="protein sequence ID" value="ERT60735.1"/>
    <property type="molecule type" value="Genomic_DNA"/>
</dbReference>
<dbReference type="GO" id="GO:0005886">
    <property type="term" value="C:plasma membrane"/>
    <property type="evidence" value="ECO:0007669"/>
    <property type="project" value="UniProtKB-SubCell"/>
</dbReference>
<dbReference type="AlphaFoldDB" id="U7UN48"/>
<dbReference type="PANTHER" id="PTHR23531">
    <property type="entry name" value="QUINOLENE RESISTANCE PROTEIN NORA"/>
    <property type="match status" value="1"/>
</dbReference>
<keyword evidence="3 6" id="KW-0812">Transmembrane</keyword>
<evidence type="ECO:0000256" key="1">
    <source>
        <dbReference type="ARBA" id="ARBA00004651"/>
    </source>
</evidence>
<feature type="transmembrane region" description="Helical" evidence="6">
    <location>
        <begin position="12"/>
        <end position="34"/>
    </location>
</feature>
<dbReference type="GO" id="GO:0022857">
    <property type="term" value="F:transmembrane transporter activity"/>
    <property type="evidence" value="ECO:0007669"/>
    <property type="project" value="InterPro"/>
</dbReference>
<sequence>MTERTIWTKNFVLITIANGLLFVNFHCLVPTIAMYAASLGASGSEIGIIAGIFAFSAILVRLFTDAFVQRLGKRGCLFLGLFLSLSATVSYGMFTNFHALLLARIVHGFGFGLSTTFAAALAVDVIPLRHRGEGLGYFGLGNTVSMGAAPAIGVAVFSNVNAVALFAMSAGAALLSLLLFRCVSGSQKEGKSSLAETARKKLPLSLKNRLYEKGTGIISLFAVLFGFVFASVNTYLPLMAQEKGIPYSGFFFLIGTLFTFLSRLFGGKLYDRRGPFSVIIPGLLIYSVFLLLLLSASSAAMLLFSSAFFGLGAGLVMPSVMTWLFNTAAPERRSNAGATYYNMLDLGTCTGIIVLGAAAGAVGYVVIFKYVLAVMAFYLIFALWVYKRRRER</sequence>
<dbReference type="Gene3D" id="1.20.1250.20">
    <property type="entry name" value="MFS general substrate transporter like domains"/>
    <property type="match status" value="1"/>
</dbReference>
<dbReference type="PATRIC" id="fig|1111454.3.peg.790"/>
<keyword evidence="9" id="KW-1185">Reference proteome</keyword>
<dbReference type="OrthoDB" id="9814001at2"/>
<keyword evidence="4 6" id="KW-1133">Transmembrane helix</keyword>
<evidence type="ECO:0000256" key="4">
    <source>
        <dbReference type="ARBA" id="ARBA00022989"/>
    </source>
</evidence>
<feature type="transmembrane region" description="Helical" evidence="6">
    <location>
        <begin position="367"/>
        <end position="386"/>
    </location>
</feature>
<comment type="caution">
    <text evidence="8">The sequence shown here is derived from an EMBL/GenBank/DDBJ whole genome shotgun (WGS) entry which is preliminary data.</text>
</comment>
<dbReference type="SUPFAM" id="SSF103473">
    <property type="entry name" value="MFS general substrate transporter"/>
    <property type="match status" value="1"/>
</dbReference>
<feature type="transmembrane region" description="Helical" evidence="6">
    <location>
        <begin position="338"/>
        <end position="361"/>
    </location>
</feature>
<feature type="transmembrane region" description="Helical" evidence="6">
    <location>
        <begin position="100"/>
        <end position="123"/>
    </location>
</feature>
<dbReference type="InterPro" id="IPR036259">
    <property type="entry name" value="MFS_trans_sf"/>
</dbReference>
<feature type="transmembrane region" description="Helical" evidence="6">
    <location>
        <begin position="163"/>
        <end position="183"/>
    </location>
</feature>
<feature type="transmembrane region" description="Helical" evidence="6">
    <location>
        <begin position="217"/>
        <end position="238"/>
    </location>
</feature>
<feature type="transmembrane region" description="Helical" evidence="6">
    <location>
        <begin position="135"/>
        <end position="157"/>
    </location>
</feature>
<evidence type="ECO:0000256" key="2">
    <source>
        <dbReference type="ARBA" id="ARBA00022448"/>
    </source>
</evidence>
<protein>
    <submittedName>
        <fullName evidence="8">Transporter, major facilitator family protein</fullName>
    </submittedName>
</protein>
<feature type="transmembrane region" description="Helical" evidence="6">
    <location>
        <begin position="76"/>
        <end position="94"/>
    </location>
</feature>
<gene>
    <name evidence="8" type="ORF">HMPREF1250_0215</name>
</gene>
<evidence type="ECO:0000256" key="5">
    <source>
        <dbReference type="ARBA" id="ARBA00023136"/>
    </source>
</evidence>
<keyword evidence="5 6" id="KW-0472">Membrane</keyword>